<evidence type="ECO:0000313" key="2">
    <source>
        <dbReference type="Proteomes" id="UP000824120"/>
    </source>
</evidence>
<dbReference type="AlphaFoldDB" id="A0A9J5YHV7"/>
<reference evidence="1 2" key="1">
    <citation type="submission" date="2020-09" db="EMBL/GenBank/DDBJ databases">
        <title>De no assembly of potato wild relative species, Solanum commersonii.</title>
        <authorList>
            <person name="Cho K."/>
        </authorList>
    </citation>
    <scope>NUCLEOTIDE SEQUENCE [LARGE SCALE GENOMIC DNA]</scope>
    <source>
        <strain evidence="1">LZ3.2</strain>
        <tissue evidence="1">Leaf</tissue>
    </source>
</reference>
<keyword evidence="2" id="KW-1185">Reference proteome</keyword>
<dbReference type="OrthoDB" id="1735266at2759"/>
<organism evidence="1 2">
    <name type="scientific">Solanum commersonii</name>
    <name type="common">Commerson's wild potato</name>
    <name type="synonym">Commerson's nightshade</name>
    <dbReference type="NCBI Taxonomy" id="4109"/>
    <lineage>
        <taxon>Eukaryota</taxon>
        <taxon>Viridiplantae</taxon>
        <taxon>Streptophyta</taxon>
        <taxon>Embryophyta</taxon>
        <taxon>Tracheophyta</taxon>
        <taxon>Spermatophyta</taxon>
        <taxon>Magnoliopsida</taxon>
        <taxon>eudicotyledons</taxon>
        <taxon>Gunneridae</taxon>
        <taxon>Pentapetalae</taxon>
        <taxon>asterids</taxon>
        <taxon>lamiids</taxon>
        <taxon>Solanales</taxon>
        <taxon>Solanaceae</taxon>
        <taxon>Solanoideae</taxon>
        <taxon>Solaneae</taxon>
        <taxon>Solanum</taxon>
    </lineage>
</organism>
<accession>A0A9J5YHV7</accession>
<evidence type="ECO:0000313" key="1">
    <source>
        <dbReference type="EMBL" id="KAG5599890.1"/>
    </source>
</evidence>
<sequence length="127" mass="14754">MLMYATICKMATDEDVDNLGMALVKNREDAVYTLVVTILEHFNGRFTNQYEMTLGFFRWYKDTFLSRVMKVPENKLEYWKAKLIDGLPPLFAERVRKALRGNSIEIPYKDLTYGKIIGTCTQEGLNL</sequence>
<dbReference type="Proteomes" id="UP000824120">
    <property type="component" value="Chromosome 6"/>
</dbReference>
<name>A0A9J5YHV7_SOLCO</name>
<dbReference type="PANTHER" id="PTHR33054">
    <property type="entry name" value="CCHC-TYPE DOMAIN-CONTAINING PROTEIN"/>
    <property type="match status" value="1"/>
</dbReference>
<protein>
    <submittedName>
        <fullName evidence="1">Uncharacterized protein</fullName>
    </submittedName>
</protein>
<dbReference type="EMBL" id="JACXVP010000006">
    <property type="protein sequence ID" value="KAG5599890.1"/>
    <property type="molecule type" value="Genomic_DNA"/>
</dbReference>
<dbReference type="PANTHER" id="PTHR33054:SF12">
    <property type="entry name" value="ZINC KNUCKLE FAMILY PROTEIN"/>
    <property type="match status" value="1"/>
</dbReference>
<comment type="caution">
    <text evidence="1">The sequence shown here is derived from an EMBL/GenBank/DDBJ whole genome shotgun (WGS) entry which is preliminary data.</text>
</comment>
<proteinExistence type="predicted"/>
<gene>
    <name evidence="1" type="ORF">H5410_031260</name>
</gene>